<gene>
    <name evidence="2" type="ORF">Nepgr_012013</name>
</gene>
<organism evidence="2 3">
    <name type="scientific">Nepenthes gracilis</name>
    <name type="common">Slender pitcher plant</name>
    <dbReference type="NCBI Taxonomy" id="150966"/>
    <lineage>
        <taxon>Eukaryota</taxon>
        <taxon>Viridiplantae</taxon>
        <taxon>Streptophyta</taxon>
        <taxon>Embryophyta</taxon>
        <taxon>Tracheophyta</taxon>
        <taxon>Spermatophyta</taxon>
        <taxon>Magnoliopsida</taxon>
        <taxon>eudicotyledons</taxon>
        <taxon>Gunneridae</taxon>
        <taxon>Pentapetalae</taxon>
        <taxon>Caryophyllales</taxon>
        <taxon>Nepenthaceae</taxon>
        <taxon>Nepenthes</taxon>
    </lineage>
</organism>
<evidence type="ECO:0000313" key="2">
    <source>
        <dbReference type="EMBL" id="GMH10172.1"/>
    </source>
</evidence>
<feature type="region of interest" description="Disordered" evidence="1">
    <location>
        <begin position="1"/>
        <end position="26"/>
    </location>
</feature>
<dbReference type="AlphaFoldDB" id="A0AAD3SGK3"/>
<evidence type="ECO:0000256" key="1">
    <source>
        <dbReference type="SAM" id="MobiDB-lite"/>
    </source>
</evidence>
<name>A0AAD3SGK3_NEPGR</name>
<accession>A0AAD3SGK3</accession>
<comment type="caution">
    <text evidence="2">The sequence shown here is derived from an EMBL/GenBank/DDBJ whole genome shotgun (WGS) entry which is preliminary data.</text>
</comment>
<proteinExistence type="predicted"/>
<dbReference type="Proteomes" id="UP001279734">
    <property type="component" value="Unassembled WGS sequence"/>
</dbReference>
<protein>
    <submittedName>
        <fullName evidence="2">Uncharacterized protein</fullName>
    </submittedName>
</protein>
<reference evidence="2" key="1">
    <citation type="submission" date="2023-05" db="EMBL/GenBank/DDBJ databases">
        <title>Nepenthes gracilis genome sequencing.</title>
        <authorList>
            <person name="Fukushima K."/>
        </authorList>
    </citation>
    <scope>NUCLEOTIDE SEQUENCE</scope>
    <source>
        <strain evidence="2">SING2019-196</strain>
    </source>
</reference>
<sequence>MGDATRGGKAQDGIMPAAGEEDDHQAQSWVSMEMAKGTTTRASRRIPRTFYTNLDNRVFNSVRISFSNRENLILKTVLRTNLNKNMSETTLSRLLEKLASSPKVANKGNLPFLCLSKADFHRGFNKYSYLPCEEGKLQLGTTGDSTSLDYSSTGLTKRVPRITRGSGFLQVKIRDGALLAQKQKQKAYHLEKFSQNTEGNLPIVATSEASKSWIDEIKVG</sequence>
<evidence type="ECO:0000313" key="3">
    <source>
        <dbReference type="Proteomes" id="UP001279734"/>
    </source>
</evidence>
<dbReference type="EMBL" id="BSYO01000009">
    <property type="protein sequence ID" value="GMH10172.1"/>
    <property type="molecule type" value="Genomic_DNA"/>
</dbReference>
<keyword evidence="3" id="KW-1185">Reference proteome</keyword>